<dbReference type="EMBL" id="CP000148">
    <property type="protein sequence ID" value="AFR42838.1"/>
    <property type="molecule type" value="Genomic_DNA"/>
</dbReference>
<reference evidence="1 2" key="1">
    <citation type="submission" date="2005-10" db="EMBL/GenBank/DDBJ databases">
        <title>Complete sequence of Geobacter metallireducens GS-15.</title>
        <authorList>
            <consortium name="US DOE Joint Genome Institute"/>
            <person name="Copeland A."/>
            <person name="Lucas S."/>
            <person name="Lapidus A."/>
            <person name="Barry K."/>
            <person name="Detter J.C."/>
            <person name="Glavina T."/>
            <person name="Hammon N."/>
            <person name="Israni S."/>
            <person name="Pitluck S."/>
            <person name="Di Bartolo G."/>
            <person name="Chain P."/>
            <person name="Schmutz J."/>
            <person name="Larimer F."/>
            <person name="Land M."/>
            <person name="Kyrpides N."/>
            <person name="Ivanova N."/>
            <person name="Richardson P."/>
        </authorList>
    </citation>
    <scope>NUCLEOTIDE SEQUENCE [LARGE SCALE GENOMIC DNA]</scope>
    <source>
        <strain evidence="2">ATCC 53774 / DSM 7210 / GS-15</strain>
    </source>
</reference>
<protein>
    <submittedName>
        <fullName evidence="1">Uncharacterized protein</fullName>
    </submittedName>
</protein>
<gene>
    <name evidence="1" type="ordered locus">Gmet_3656</name>
</gene>
<organism evidence="1 2">
    <name type="scientific">Geobacter metallireducens (strain ATCC 53774 / DSM 7210 / GS-15)</name>
    <dbReference type="NCBI Taxonomy" id="269799"/>
    <lineage>
        <taxon>Bacteria</taxon>
        <taxon>Pseudomonadati</taxon>
        <taxon>Thermodesulfobacteriota</taxon>
        <taxon>Desulfuromonadia</taxon>
        <taxon>Geobacterales</taxon>
        <taxon>Geobacteraceae</taxon>
        <taxon>Geobacter</taxon>
    </lineage>
</organism>
<dbReference type="KEGG" id="gme:Gmet_3656"/>
<sequence length="57" mass="6051">MRHGIAHDKLCTIEDTRTISSLSANATVSCSKCGVKAHDPADVCDPVQLPEAHTFGD</sequence>
<accession>J7LYH3</accession>
<evidence type="ECO:0000313" key="2">
    <source>
        <dbReference type="Proteomes" id="UP000007073"/>
    </source>
</evidence>
<dbReference type="AlphaFoldDB" id="J7LYH3"/>
<dbReference type="Proteomes" id="UP000007073">
    <property type="component" value="Chromosome"/>
</dbReference>
<proteinExistence type="predicted"/>
<dbReference type="PROSITE" id="PS51257">
    <property type="entry name" value="PROKAR_LIPOPROTEIN"/>
    <property type="match status" value="1"/>
</dbReference>
<name>J7LYH3_GEOMG</name>
<dbReference type="STRING" id="269799.Gmet_3656"/>
<evidence type="ECO:0000313" key="1">
    <source>
        <dbReference type="EMBL" id="AFR42838.1"/>
    </source>
</evidence>
<dbReference type="HOGENOM" id="CLU_3043848_0_0_7"/>
<dbReference type="RefSeq" id="WP_004514535.1">
    <property type="nucleotide sequence ID" value="NC_007517.1"/>
</dbReference>
<keyword evidence="2" id="KW-1185">Reference proteome</keyword>
<reference evidence="1 2" key="2">
    <citation type="journal article" date="2009" name="BMC Microbiol.">
        <title>The genome sequence of Geobacter metallireducens: features of metabolism, physiology and regulation common and dissimilar to Geobacter sulfurreducens.</title>
        <authorList>
            <person name="Aklujkar M."/>
            <person name="Krushkal J."/>
            <person name="DiBartolo G."/>
            <person name="Lapidus A."/>
            <person name="Land M.L."/>
            <person name="Lovley D.R."/>
        </authorList>
    </citation>
    <scope>NUCLEOTIDE SEQUENCE [LARGE SCALE GENOMIC DNA]</scope>
    <source>
        <strain evidence="2">ATCC 53774 / DSM 7210 / GS-15</strain>
    </source>
</reference>